<dbReference type="STRING" id="47428.A0A284RKQ5"/>
<name>A0A284RKQ5_ARMOS</name>
<protein>
    <recommendedName>
        <fullName evidence="6">Mid2 domain-containing protein</fullName>
    </recommendedName>
</protein>
<keyword evidence="2" id="KW-0472">Membrane</keyword>
<feature type="compositionally biased region" description="Low complexity" evidence="1">
    <location>
        <begin position="349"/>
        <end position="360"/>
    </location>
</feature>
<dbReference type="EMBL" id="FUEG01000010">
    <property type="protein sequence ID" value="SJL09339.1"/>
    <property type="molecule type" value="Genomic_DNA"/>
</dbReference>
<keyword evidence="3" id="KW-0732">Signal</keyword>
<feature type="transmembrane region" description="Helical" evidence="2">
    <location>
        <begin position="189"/>
        <end position="214"/>
    </location>
</feature>
<accession>A0A284RKQ5</accession>
<keyword evidence="2" id="KW-1133">Transmembrane helix</keyword>
<dbReference type="AlphaFoldDB" id="A0A284RKQ5"/>
<reference evidence="5" key="1">
    <citation type="journal article" date="2017" name="Nat. Ecol. Evol.">
        <title>Genome expansion and lineage-specific genetic innovations in the forest pathogenic fungi Armillaria.</title>
        <authorList>
            <person name="Sipos G."/>
            <person name="Prasanna A.N."/>
            <person name="Walter M.C."/>
            <person name="O'Connor E."/>
            <person name="Balint B."/>
            <person name="Krizsan K."/>
            <person name="Kiss B."/>
            <person name="Hess J."/>
            <person name="Varga T."/>
            <person name="Slot J."/>
            <person name="Riley R."/>
            <person name="Boka B."/>
            <person name="Rigling D."/>
            <person name="Barry K."/>
            <person name="Lee J."/>
            <person name="Mihaltcheva S."/>
            <person name="LaButti K."/>
            <person name="Lipzen A."/>
            <person name="Waldron R."/>
            <person name="Moloney N.M."/>
            <person name="Sperisen C."/>
            <person name="Kredics L."/>
            <person name="Vagvoelgyi C."/>
            <person name="Patrignani A."/>
            <person name="Fitzpatrick D."/>
            <person name="Nagy I."/>
            <person name="Doyle S."/>
            <person name="Anderson J.B."/>
            <person name="Grigoriev I.V."/>
            <person name="Gueldener U."/>
            <person name="Muensterkoetter M."/>
            <person name="Nagy L.G."/>
        </authorList>
    </citation>
    <scope>NUCLEOTIDE SEQUENCE [LARGE SCALE GENOMIC DNA]</scope>
    <source>
        <strain evidence="5">C18/9</strain>
    </source>
</reference>
<gene>
    <name evidence="4" type="ORF">ARMOST_12716</name>
</gene>
<dbReference type="Gene3D" id="2.60.120.260">
    <property type="entry name" value="Galactose-binding domain-like"/>
    <property type="match status" value="1"/>
</dbReference>
<dbReference type="OrthoDB" id="3234968at2759"/>
<keyword evidence="5" id="KW-1185">Reference proteome</keyword>
<dbReference type="Proteomes" id="UP000219338">
    <property type="component" value="Unassembled WGS sequence"/>
</dbReference>
<evidence type="ECO:0000313" key="4">
    <source>
        <dbReference type="EMBL" id="SJL09339.1"/>
    </source>
</evidence>
<feature type="region of interest" description="Disordered" evidence="1">
    <location>
        <begin position="347"/>
        <end position="386"/>
    </location>
</feature>
<proteinExistence type="predicted"/>
<evidence type="ECO:0000313" key="5">
    <source>
        <dbReference type="Proteomes" id="UP000219338"/>
    </source>
</evidence>
<feature type="chain" id="PRO_5013103277" description="Mid2 domain-containing protein" evidence="3">
    <location>
        <begin position="19"/>
        <end position="386"/>
    </location>
</feature>
<evidence type="ECO:0008006" key="6">
    <source>
        <dbReference type="Google" id="ProtNLM"/>
    </source>
</evidence>
<organism evidence="4 5">
    <name type="scientific">Armillaria ostoyae</name>
    <name type="common">Armillaria root rot fungus</name>
    <dbReference type="NCBI Taxonomy" id="47428"/>
    <lineage>
        <taxon>Eukaryota</taxon>
        <taxon>Fungi</taxon>
        <taxon>Dikarya</taxon>
        <taxon>Basidiomycota</taxon>
        <taxon>Agaricomycotina</taxon>
        <taxon>Agaricomycetes</taxon>
        <taxon>Agaricomycetidae</taxon>
        <taxon>Agaricales</taxon>
        <taxon>Marasmiineae</taxon>
        <taxon>Physalacriaceae</taxon>
        <taxon>Armillaria</taxon>
    </lineage>
</organism>
<evidence type="ECO:0000256" key="1">
    <source>
        <dbReference type="SAM" id="MobiDB-lite"/>
    </source>
</evidence>
<sequence length="386" mass="40183">MKCLSFLSFFLYSSLSWALTNITIDDTNSSMINYKGTWDNSSSHTSSLDYGGSHTLSSDSSASATFTFTGVAVYFLSPLWPYWVNSTITIDGGDETTLNLTDPVASTTDSGGSESSPYSVRWSKTGLSNSSHEVVVSMASSGQWVVVDGFIYTVDNGSEIVTSSTVSSSASASATATSTNGGGGSGTNVLGIALGASLGAVTLLTAIGIFFFCYRRRRNASNSTLDKPWHDAGAGPFSPTLSPPAMSQDFRYSHVSNNSLSGSPSSLPATAASSTFPLLAAANSNYRGHTGSGSVSSAVPSSSHPLMVSNPGHEDTPFNPYHESLYASSTGNVNFAGLGTEMATEPVASGSTMSMSSLPSKRYADEKRAQSKVIAETLPPPAYSEN</sequence>
<dbReference type="OMA" id="EPNIICY"/>
<evidence type="ECO:0000256" key="3">
    <source>
        <dbReference type="SAM" id="SignalP"/>
    </source>
</evidence>
<keyword evidence="2" id="KW-0812">Transmembrane</keyword>
<feature type="signal peptide" evidence="3">
    <location>
        <begin position="1"/>
        <end position="18"/>
    </location>
</feature>
<evidence type="ECO:0000256" key="2">
    <source>
        <dbReference type="SAM" id="Phobius"/>
    </source>
</evidence>